<dbReference type="RefSeq" id="XP_040765279.1">
    <property type="nucleotide sequence ID" value="XM_040904289.1"/>
</dbReference>
<dbReference type="STRING" id="1314785.A0A165EQ96"/>
<sequence>MPLQSSFLCRVPCEVLEEISVNVALLDAPVGPPTALVPLLLTCKHLYNTLGLHSCSDVYARIFRGSFDCRAARRRLGEKAVRPSHLAAQLKRNFATLRRIRAGNLVHDELEEDLWAVWLMCLENDGKNELQLDWAGVDDFLVQFLRTRLWHARETYDNWPAEFTINALAIWIYWYRLDEGKLATLNSETRKLLLDRIRPYALAAPRYASFLAPDNHFCIPLPRRIDDEYERVLVTPHGWYPQYREPSMCVELVEHFGLKRELSPPLIAQGAKLLYISLSEMPFTIDPALPVNREHAMQMGRNYVNPTQTDLIEANAHKAVKLIGRGDPEWTQRLTEEQRRLEDDGAWRKGLKAISAALDEEWNRMVGCGNPYEIKPKGPTYAFGTLTGLWKGLLLVPDTDQYFALVNSARLPASFSSQNPLVVGYPMYANLREHHCIMPEMPIMPGGSEDENDDGISNAWFPHCRIREAGGFVTITDEEHGFVSRYETFVEGRDNSHNPETCTACIRERELDEVEERERIEEIMAAAASNAEYPDDDTNLVRVRKQVDAALGPNTDADELIDTVMSEVTSDDASSLAESDGCIENTCSGITDIAITGETLPRHGQAWHHFYFYGRVRSWDGLVAIVRVPMIPQLGVYIFRGYIVAGNFVGSWRLRTNHVRAIPLEGPFVMSKV</sequence>
<dbReference type="Proteomes" id="UP000076871">
    <property type="component" value="Unassembled WGS sequence"/>
</dbReference>
<reference evidence="1 2" key="1">
    <citation type="journal article" date="2016" name="Mol. Biol. Evol.">
        <title>Comparative Genomics of Early-Diverging Mushroom-Forming Fungi Provides Insights into the Origins of Lignocellulose Decay Capabilities.</title>
        <authorList>
            <person name="Nagy L.G."/>
            <person name="Riley R."/>
            <person name="Tritt A."/>
            <person name="Adam C."/>
            <person name="Daum C."/>
            <person name="Floudas D."/>
            <person name="Sun H."/>
            <person name="Yadav J.S."/>
            <person name="Pangilinan J."/>
            <person name="Larsson K.H."/>
            <person name="Matsuura K."/>
            <person name="Barry K."/>
            <person name="Labutti K."/>
            <person name="Kuo R."/>
            <person name="Ohm R.A."/>
            <person name="Bhattacharya S.S."/>
            <person name="Shirouzu T."/>
            <person name="Yoshinaga Y."/>
            <person name="Martin F.M."/>
            <person name="Grigoriev I.V."/>
            <person name="Hibbett D.S."/>
        </authorList>
    </citation>
    <scope>NUCLEOTIDE SEQUENCE [LARGE SCALE GENOMIC DNA]</scope>
    <source>
        <strain evidence="1 2">93-53</strain>
    </source>
</reference>
<dbReference type="AlphaFoldDB" id="A0A165EQ96"/>
<dbReference type="EMBL" id="KV427619">
    <property type="protein sequence ID" value="KZT07539.1"/>
    <property type="molecule type" value="Genomic_DNA"/>
</dbReference>
<protein>
    <recommendedName>
        <fullName evidence="3">F-box domain-containing protein</fullName>
    </recommendedName>
</protein>
<name>A0A165EQ96_9APHY</name>
<organism evidence="1 2">
    <name type="scientific">Laetiporus sulphureus 93-53</name>
    <dbReference type="NCBI Taxonomy" id="1314785"/>
    <lineage>
        <taxon>Eukaryota</taxon>
        <taxon>Fungi</taxon>
        <taxon>Dikarya</taxon>
        <taxon>Basidiomycota</taxon>
        <taxon>Agaricomycotina</taxon>
        <taxon>Agaricomycetes</taxon>
        <taxon>Polyporales</taxon>
        <taxon>Laetiporus</taxon>
    </lineage>
</organism>
<evidence type="ECO:0000313" key="1">
    <source>
        <dbReference type="EMBL" id="KZT07539.1"/>
    </source>
</evidence>
<accession>A0A165EQ96</accession>
<dbReference type="GeneID" id="63821319"/>
<evidence type="ECO:0000313" key="2">
    <source>
        <dbReference type="Proteomes" id="UP000076871"/>
    </source>
</evidence>
<proteinExistence type="predicted"/>
<gene>
    <name evidence="1" type="ORF">LAESUDRAFT_651186</name>
</gene>
<dbReference type="InParanoid" id="A0A165EQ96"/>
<dbReference type="OrthoDB" id="5595695at2759"/>
<evidence type="ECO:0008006" key="3">
    <source>
        <dbReference type="Google" id="ProtNLM"/>
    </source>
</evidence>
<keyword evidence="2" id="KW-1185">Reference proteome</keyword>